<evidence type="ECO:0000256" key="6">
    <source>
        <dbReference type="ARBA" id="ARBA00022989"/>
    </source>
</evidence>
<dbReference type="Gene3D" id="1.20.58.400">
    <property type="entry name" value="t-snare proteins"/>
    <property type="match status" value="1"/>
</dbReference>
<dbReference type="GO" id="GO:0006906">
    <property type="term" value="P:vesicle fusion"/>
    <property type="evidence" value="ECO:0007669"/>
    <property type="project" value="TreeGrafter"/>
</dbReference>
<evidence type="ECO:0000256" key="10">
    <source>
        <dbReference type="SAM" id="Phobius"/>
    </source>
</evidence>
<keyword evidence="6 10" id="KW-1133">Transmembrane helix</keyword>
<dbReference type="eggNOG" id="ENOG502SZE0">
    <property type="taxonomic scope" value="Eukaryota"/>
</dbReference>
<keyword evidence="7" id="KW-0175">Coiled coil</keyword>
<name>I7MB58_TETTS</name>
<dbReference type="GO" id="GO:0031201">
    <property type="term" value="C:SNARE complex"/>
    <property type="evidence" value="ECO:0007669"/>
    <property type="project" value="TreeGrafter"/>
</dbReference>
<dbReference type="SUPFAM" id="SSF47661">
    <property type="entry name" value="t-snare proteins"/>
    <property type="match status" value="1"/>
</dbReference>
<feature type="domain" description="Vesicle transport v-SNARE N-terminal" evidence="11">
    <location>
        <begin position="10"/>
        <end position="80"/>
    </location>
</feature>
<dbReference type="Proteomes" id="UP000009168">
    <property type="component" value="Unassembled WGS sequence"/>
</dbReference>
<evidence type="ECO:0000313" key="12">
    <source>
        <dbReference type="EMBL" id="EAS07701.2"/>
    </source>
</evidence>
<evidence type="ECO:0000256" key="9">
    <source>
        <dbReference type="SAM" id="MobiDB-lite"/>
    </source>
</evidence>
<dbReference type="STRING" id="312017.I7MB58"/>
<feature type="compositionally biased region" description="Polar residues" evidence="9">
    <location>
        <begin position="120"/>
        <end position="131"/>
    </location>
</feature>
<evidence type="ECO:0000256" key="4">
    <source>
        <dbReference type="ARBA" id="ARBA00022692"/>
    </source>
</evidence>
<dbReference type="InterPro" id="IPR010989">
    <property type="entry name" value="SNARE"/>
</dbReference>
<evidence type="ECO:0000256" key="7">
    <source>
        <dbReference type="ARBA" id="ARBA00023054"/>
    </source>
</evidence>
<organism evidence="12 13">
    <name type="scientific">Tetrahymena thermophila (strain SB210)</name>
    <dbReference type="NCBI Taxonomy" id="312017"/>
    <lineage>
        <taxon>Eukaryota</taxon>
        <taxon>Sar</taxon>
        <taxon>Alveolata</taxon>
        <taxon>Ciliophora</taxon>
        <taxon>Intramacronucleata</taxon>
        <taxon>Oligohymenophorea</taxon>
        <taxon>Hymenostomatida</taxon>
        <taxon>Tetrahymenina</taxon>
        <taxon>Tetrahymenidae</taxon>
        <taxon>Tetrahymena</taxon>
    </lineage>
</organism>
<evidence type="ECO:0000256" key="2">
    <source>
        <dbReference type="ARBA" id="ARBA00006108"/>
    </source>
</evidence>
<dbReference type="GO" id="GO:0000149">
    <property type="term" value="F:SNARE binding"/>
    <property type="evidence" value="ECO:0007669"/>
    <property type="project" value="TreeGrafter"/>
</dbReference>
<keyword evidence="13" id="KW-1185">Reference proteome</keyword>
<dbReference type="FunCoup" id="I7MB58">
    <property type="interactions" value="162"/>
</dbReference>
<keyword evidence="8 10" id="KW-0472">Membrane</keyword>
<dbReference type="Pfam" id="PF05008">
    <property type="entry name" value="V-SNARE"/>
    <property type="match status" value="1"/>
</dbReference>
<dbReference type="InParanoid" id="I7MB58"/>
<dbReference type="KEGG" id="tet:TTHERM_00497550"/>
<sequence>MAQHVPLADDSYEQDYEKIKEQFNKKLQKFNTSPDQNILKELKRDVDDAQNTIRLIEQEINSLPSNQRNGQGNKVKKLNKNQLSQNNLKIKIRRYRDEVEKMKKQFRDVQQHSKDLSDLVGNSTDDSDRYNSQGNQVFQKLSQQNKKLMDAKRQVYDLEGQGNTILQSISDKNQQIDGIIRNNRDITQELSTANKLVDRIHRNIIQRKATLYAVIGFLLFCLIIIVMSWF</sequence>
<evidence type="ECO:0000256" key="1">
    <source>
        <dbReference type="ARBA" id="ARBA00004211"/>
    </source>
</evidence>
<dbReference type="PANTHER" id="PTHR21230:SF26">
    <property type="entry name" value="VESICLE TRANSPORT THROUGH INTERACTION WITH T-SNARES HOMOLOG 1A"/>
    <property type="match status" value="1"/>
</dbReference>
<comment type="subcellular location">
    <subcellularLocation>
        <location evidence="1">Membrane</location>
        <topology evidence="1">Single-pass type IV membrane protein</topology>
    </subcellularLocation>
</comment>
<dbReference type="GO" id="GO:0005484">
    <property type="term" value="F:SNAP receptor activity"/>
    <property type="evidence" value="ECO:0007669"/>
    <property type="project" value="TreeGrafter"/>
</dbReference>
<proteinExistence type="inferred from homology"/>
<evidence type="ECO:0000256" key="5">
    <source>
        <dbReference type="ARBA" id="ARBA00022927"/>
    </source>
</evidence>
<dbReference type="GO" id="GO:0005789">
    <property type="term" value="C:endoplasmic reticulum membrane"/>
    <property type="evidence" value="ECO:0007669"/>
    <property type="project" value="TreeGrafter"/>
</dbReference>
<dbReference type="OrthoDB" id="10613179at2759"/>
<gene>
    <name evidence="12" type="ORF">TTHERM_00497550</name>
</gene>
<evidence type="ECO:0000259" key="11">
    <source>
        <dbReference type="Pfam" id="PF05008"/>
    </source>
</evidence>
<feature type="transmembrane region" description="Helical" evidence="10">
    <location>
        <begin position="209"/>
        <end position="229"/>
    </location>
</feature>
<evidence type="ECO:0000313" key="13">
    <source>
        <dbReference type="Proteomes" id="UP000009168"/>
    </source>
</evidence>
<dbReference type="GO" id="GO:0005794">
    <property type="term" value="C:Golgi apparatus"/>
    <property type="evidence" value="ECO:0007669"/>
    <property type="project" value="TreeGrafter"/>
</dbReference>
<dbReference type="EMBL" id="GG662212">
    <property type="protein sequence ID" value="EAS07701.2"/>
    <property type="molecule type" value="Genomic_DNA"/>
</dbReference>
<dbReference type="PANTHER" id="PTHR21230">
    <property type="entry name" value="VESICLE TRANSPORT V-SNARE PROTEIN VTI1-RELATED"/>
    <property type="match status" value="1"/>
</dbReference>
<evidence type="ECO:0000256" key="3">
    <source>
        <dbReference type="ARBA" id="ARBA00022448"/>
    </source>
</evidence>
<feature type="compositionally biased region" description="Basic and acidic residues" evidence="9">
    <location>
        <begin position="103"/>
        <end position="117"/>
    </location>
</feature>
<dbReference type="GO" id="GO:0006886">
    <property type="term" value="P:intracellular protein transport"/>
    <property type="evidence" value="ECO:0007669"/>
    <property type="project" value="InterPro"/>
</dbReference>
<dbReference type="GO" id="GO:0031902">
    <property type="term" value="C:late endosome membrane"/>
    <property type="evidence" value="ECO:0007669"/>
    <property type="project" value="TreeGrafter"/>
</dbReference>
<accession>I7MB58</accession>
<keyword evidence="4 10" id="KW-0812">Transmembrane</keyword>
<reference evidence="13" key="1">
    <citation type="journal article" date="2006" name="PLoS Biol.">
        <title>Macronuclear genome sequence of the ciliate Tetrahymena thermophila, a model eukaryote.</title>
        <authorList>
            <person name="Eisen J.A."/>
            <person name="Coyne R.S."/>
            <person name="Wu M."/>
            <person name="Wu D."/>
            <person name="Thiagarajan M."/>
            <person name="Wortman J.R."/>
            <person name="Badger J.H."/>
            <person name="Ren Q."/>
            <person name="Amedeo P."/>
            <person name="Jones K.M."/>
            <person name="Tallon L.J."/>
            <person name="Delcher A.L."/>
            <person name="Salzberg S.L."/>
            <person name="Silva J.C."/>
            <person name="Haas B.J."/>
            <person name="Majoros W.H."/>
            <person name="Farzad M."/>
            <person name="Carlton J.M."/>
            <person name="Smith R.K. Jr."/>
            <person name="Garg J."/>
            <person name="Pearlman R.E."/>
            <person name="Karrer K.M."/>
            <person name="Sun L."/>
            <person name="Manning G."/>
            <person name="Elde N.C."/>
            <person name="Turkewitz A.P."/>
            <person name="Asai D.J."/>
            <person name="Wilkes D.E."/>
            <person name="Wang Y."/>
            <person name="Cai H."/>
            <person name="Collins K."/>
            <person name="Stewart B.A."/>
            <person name="Lee S.R."/>
            <person name="Wilamowska K."/>
            <person name="Weinberg Z."/>
            <person name="Ruzzo W.L."/>
            <person name="Wloga D."/>
            <person name="Gaertig J."/>
            <person name="Frankel J."/>
            <person name="Tsao C.-C."/>
            <person name="Gorovsky M.A."/>
            <person name="Keeling P.J."/>
            <person name="Waller R.F."/>
            <person name="Patron N.J."/>
            <person name="Cherry J.M."/>
            <person name="Stover N.A."/>
            <person name="Krieger C.J."/>
            <person name="del Toro C."/>
            <person name="Ryder H.F."/>
            <person name="Williamson S.C."/>
            <person name="Barbeau R.A."/>
            <person name="Hamilton E.P."/>
            <person name="Orias E."/>
        </authorList>
    </citation>
    <scope>NUCLEOTIDE SEQUENCE [LARGE SCALE GENOMIC DNA]</scope>
    <source>
        <strain evidence="13">SB210</strain>
    </source>
</reference>
<dbReference type="GeneID" id="7838426"/>
<keyword evidence="3" id="KW-0813">Transport</keyword>
<protein>
    <submittedName>
        <fullName evidence="12">Vesicle transport V-SNARE protein</fullName>
    </submittedName>
</protein>
<evidence type="ECO:0000256" key="8">
    <source>
        <dbReference type="ARBA" id="ARBA00023136"/>
    </source>
</evidence>
<feature type="region of interest" description="Disordered" evidence="9">
    <location>
        <begin position="103"/>
        <end position="131"/>
    </location>
</feature>
<dbReference type="RefSeq" id="XP_001027943.2">
    <property type="nucleotide sequence ID" value="XM_001027943.2"/>
</dbReference>
<dbReference type="InterPro" id="IPR007705">
    <property type="entry name" value="Vesicle_trsprt_v-SNARE_N"/>
</dbReference>
<dbReference type="AlphaFoldDB" id="I7MB58"/>
<comment type="similarity">
    <text evidence="2">Belongs to the VTI1 family.</text>
</comment>
<dbReference type="Gene3D" id="1.20.5.110">
    <property type="match status" value="1"/>
</dbReference>
<keyword evidence="5" id="KW-0653">Protein transport</keyword>
<dbReference type="InterPro" id="IPR038407">
    <property type="entry name" value="v-SNARE_N_sf"/>
</dbReference>
<dbReference type="GO" id="GO:0012507">
    <property type="term" value="C:ER to Golgi transport vesicle membrane"/>
    <property type="evidence" value="ECO:0007669"/>
    <property type="project" value="TreeGrafter"/>
</dbReference>